<name>A0A221UY02_9FLAO</name>
<dbReference type="Proteomes" id="UP000204551">
    <property type="component" value="Chromosome"/>
</dbReference>
<gene>
    <name evidence="1" type="ORF">AREALGSMS7_02777</name>
</gene>
<proteinExistence type="predicted"/>
<reference evidence="1 2" key="1">
    <citation type="submission" date="2017-07" db="EMBL/GenBank/DDBJ databases">
        <title>Genome Sequence of Arenibacter algicola Strain SMS7 Isolated from a culture of the Diatom Skeletonema marinoi.</title>
        <authorList>
            <person name="Topel M."/>
            <person name="Pinder M.I.M."/>
            <person name="Johansson O.N."/>
            <person name="Kourtchenko O."/>
            <person name="Godhe A."/>
            <person name="Clarke A.K."/>
        </authorList>
    </citation>
    <scope>NUCLEOTIDE SEQUENCE [LARGE SCALE GENOMIC DNA]</scope>
    <source>
        <strain evidence="1 2">SMS7</strain>
    </source>
</reference>
<dbReference type="KEGG" id="aalg:AREALGSMS7_02777"/>
<protein>
    <submittedName>
        <fullName evidence="1">Uncharacterized protein</fullName>
    </submittedName>
</protein>
<accession>A0A221UY02</accession>
<evidence type="ECO:0000313" key="1">
    <source>
        <dbReference type="EMBL" id="ASO06215.1"/>
    </source>
</evidence>
<dbReference type="AlphaFoldDB" id="A0A221UY02"/>
<organism evidence="1 2">
    <name type="scientific">Arenibacter algicola</name>
    <dbReference type="NCBI Taxonomy" id="616991"/>
    <lineage>
        <taxon>Bacteria</taxon>
        <taxon>Pseudomonadati</taxon>
        <taxon>Bacteroidota</taxon>
        <taxon>Flavobacteriia</taxon>
        <taxon>Flavobacteriales</taxon>
        <taxon>Flavobacteriaceae</taxon>
        <taxon>Arenibacter</taxon>
    </lineage>
</organism>
<sequence>MKYPIKILFKFPEAFDSESLLIEPGLPANN</sequence>
<evidence type="ECO:0000313" key="2">
    <source>
        <dbReference type="Proteomes" id="UP000204551"/>
    </source>
</evidence>
<dbReference type="EMBL" id="CP022515">
    <property type="protein sequence ID" value="ASO06215.1"/>
    <property type="molecule type" value="Genomic_DNA"/>
</dbReference>